<feature type="region of interest" description="Disordered" evidence="1">
    <location>
        <begin position="142"/>
        <end position="180"/>
    </location>
</feature>
<keyword evidence="2" id="KW-0812">Transmembrane</keyword>
<keyword evidence="2" id="KW-1133">Transmembrane helix</keyword>
<feature type="transmembrane region" description="Helical" evidence="2">
    <location>
        <begin position="48"/>
        <end position="67"/>
    </location>
</feature>
<keyword evidence="2" id="KW-0472">Membrane</keyword>
<sequence>MPASDSRAGSTFICLITVLLFLSMVVGGGCLIISIIQPDLPLSSRLPFVGMALIGLPWLFWVFTCCYRCMSRTFGYRVGAAGGGEGGSAIGGGRTINAVKNAGGEDVVAIEAGNVECLEWSPESDARRRAQFEAILALDDLGGEEGNKDYKKRSSSSSSSSGNDNISVVSHESELPFASS</sequence>
<protein>
    <submittedName>
        <fullName evidence="3">Uncharacterized protein</fullName>
    </submittedName>
</protein>
<proteinExistence type="predicted"/>
<dbReference type="AlphaFoldDB" id="A0A2N9G275"/>
<accession>A0A2N9G275</accession>
<dbReference type="EMBL" id="OIVN01001397">
    <property type="protein sequence ID" value="SPC93495.1"/>
    <property type="molecule type" value="Genomic_DNA"/>
</dbReference>
<evidence type="ECO:0000313" key="4">
    <source>
        <dbReference type="EMBL" id="SPD03659.1"/>
    </source>
</evidence>
<dbReference type="PANTHER" id="PTHR34964">
    <property type="entry name" value="MEMBRANE LIPOPROTEIN-RELATED"/>
    <property type="match status" value="1"/>
</dbReference>
<evidence type="ECO:0000256" key="1">
    <source>
        <dbReference type="SAM" id="MobiDB-lite"/>
    </source>
</evidence>
<dbReference type="PROSITE" id="PS51257">
    <property type="entry name" value="PROKAR_LIPOPROTEIN"/>
    <property type="match status" value="1"/>
</dbReference>
<name>A0A2N9G275_FAGSY</name>
<organism evidence="3">
    <name type="scientific">Fagus sylvatica</name>
    <name type="common">Beechnut</name>
    <dbReference type="NCBI Taxonomy" id="28930"/>
    <lineage>
        <taxon>Eukaryota</taxon>
        <taxon>Viridiplantae</taxon>
        <taxon>Streptophyta</taxon>
        <taxon>Embryophyta</taxon>
        <taxon>Tracheophyta</taxon>
        <taxon>Spermatophyta</taxon>
        <taxon>Magnoliopsida</taxon>
        <taxon>eudicotyledons</taxon>
        <taxon>Gunneridae</taxon>
        <taxon>Pentapetalae</taxon>
        <taxon>rosids</taxon>
        <taxon>fabids</taxon>
        <taxon>Fagales</taxon>
        <taxon>Fagaceae</taxon>
        <taxon>Fagus</taxon>
    </lineage>
</organism>
<evidence type="ECO:0000256" key="2">
    <source>
        <dbReference type="SAM" id="Phobius"/>
    </source>
</evidence>
<reference evidence="3" key="1">
    <citation type="submission" date="2018-02" db="EMBL/GenBank/DDBJ databases">
        <authorList>
            <person name="Cohen D.B."/>
            <person name="Kent A.D."/>
        </authorList>
    </citation>
    <scope>NUCLEOTIDE SEQUENCE</scope>
</reference>
<dbReference type="EMBL" id="OIVN01002444">
    <property type="protein sequence ID" value="SPD03659.1"/>
    <property type="molecule type" value="Genomic_DNA"/>
</dbReference>
<evidence type="ECO:0000313" key="3">
    <source>
        <dbReference type="EMBL" id="SPC93495.1"/>
    </source>
</evidence>
<feature type="transmembrane region" description="Helical" evidence="2">
    <location>
        <begin position="12"/>
        <end position="36"/>
    </location>
</feature>
<dbReference type="PANTHER" id="PTHR34964:SF1">
    <property type="entry name" value="MEMBRANE LIPOPROTEIN"/>
    <property type="match status" value="1"/>
</dbReference>
<gene>
    <name evidence="3" type="ORF">FSB_LOCUS21377</name>
    <name evidence="4" type="ORF">FSB_LOCUS31541</name>
</gene>